<dbReference type="EMBL" id="CACRXK020008761">
    <property type="protein sequence ID" value="CAB4015550.1"/>
    <property type="molecule type" value="Genomic_DNA"/>
</dbReference>
<reference evidence="1" key="1">
    <citation type="submission" date="2020-04" db="EMBL/GenBank/DDBJ databases">
        <authorList>
            <person name="Alioto T."/>
            <person name="Alioto T."/>
            <person name="Gomez Garrido J."/>
        </authorList>
    </citation>
    <scope>NUCLEOTIDE SEQUENCE</scope>
    <source>
        <strain evidence="1">A484AB</strain>
    </source>
</reference>
<organism evidence="1 2">
    <name type="scientific">Paramuricea clavata</name>
    <name type="common">Red gorgonian</name>
    <name type="synonym">Violescent sea-whip</name>
    <dbReference type="NCBI Taxonomy" id="317549"/>
    <lineage>
        <taxon>Eukaryota</taxon>
        <taxon>Metazoa</taxon>
        <taxon>Cnidaria</taxon>
        <taxon>Anthozoa</taxon>
        <taxon>Octocorallia</taxon>
        <taxon>Malacalcyonacea</taxon>
        <taxon>Plexauridae</taxon>
        <taxon>Paramuricea</taxon>
    </lineage>
</organism>
<dbReference type="Gene3D" id="3.10.450.50">
    <property type="match status" value="1"/>
</dbReference>
<dbReference type="InterPro" id="IPR002075">
    <property type="entry name" value="NTF2_dom"/>
</dbReference>
<proteinExistence type="predicted"/>
<accession>A0A6S7IGU3</accession>
<gene>
    <name evidence="1" type="ORF">PACLA_8A080756</name>
</gene>
<dbReference type="AlphaFoldDB" id="A0A6S7IGU3"/>
<keyword evidence="2" id="KW-1185">Reference proteome</keyword>
<evidence type="ECO:0000313" key="2">
    <source>
        <dbReference type="Proteomes" id="UP001152795"/>
    </source>
</evidence>
<dbReference type="OrthoDB" id="25408at2759"/>
<sequence>MFSKKPKSNKTDTQGNSITNDLIICGAAYGKANVTEKIRSLRKDRKLSVKASNDVFGDSWYGVKKSLVVVYKYGSNSAQLQVVKEGETLEITPPSTTVSDWINQKLRKDKSTLKLNILGAAYGLSDVTAVAQAFLTANQKFDKVASNAVWGDGGLGTKKCLVVVYESSDNFIVDIAVEGDQMHFTAPAPPPLTILGAAYGLKCVTEKVKGLVKNRSLKAIADNDTFEDGWPGYSKTLVIVYQYGEEHPSITVVKENDQFELLYSKRNEFNDSADPCTLTILGAAYGPRNVTDKVRSLVKDSSTLEVEAINAVFGDPWRGQLKSLAIVYRYGSKAPRMQITAEHTSVSLSLREPQQHTETRNLLQDDDPTIVNPLTTVGPRIASALSPPGASSPNEAAVPVEQVNTVTNIEDTKTKSRSELIKQIQDLFDLKQVGAISEEEYEEKKRAVPGSTTIAVFVGGTVEYEDNKPKIFSQNFVLTAEGKVWKVVSDCFRITT</sequence>
<dbReference type="Pfam" id="PF02136">
    <property type="entry name" value="NTF2"/>
    <property type="match status" value="1"/>
</dbReference>
<dbReference type="PROSITE" id="PS50177">
    <property type="entry name" value="NTF2_DOMAIN"/>
    <property type="match status" value="1"/>
</dbReference>
<dbReference type="InterPro" id="IPR032710">
    <property type="entry name" value="NTF2-like_dom_sf"/>
</dbReference>
<name>A0A6S7IGU3_PARCT</name>
<protein>
    <submittedName>
        <fullName evidence="1">Uncharacterized protein</fullName>
    </submittedName>
</protein>
<dbReference type="Proteomes" id="UP001152795">
    <property type="component" value="Unassembled WGS sequence"/>
</dbReference>
<evidence type="ECO:0000313" key="1">
    <source>
        <dbReference type="EMBL" id="CAB4015550.1"/>
    </source>
</evidence>
<dbReference type="InterPro" id="IPR018222">
    <property type="entry name" value="Nuclear_transport_factor_2_euk"/>
</dbReference>
<comment type="caution">
    <text evidence="1">The sequence shown here is derived from an EMBL/GenBank/DDBJ whole genome shotgun (WGS) entry which is preliminary data.</text>
</comment>
<dbReference type="SUPFAM" id="SSF54427">
    <property type="entry name" value="NTF2-like"/>
    <property type="match status" value="1"/>
</dbReference>